<dbReference type="PROSITE" id="PS51257">
    <property type="entry name" value="PROKAR_LIPOPROTEIN"/>
    <property type="match status" value="1"/>
</dbReference>
<name>A0ABN5H3F7_9FIRM</name>
<gene>
    <name evidence="2" type="ORF">BXT84_15660</name>
</gene>
<feature type="signal peptide" evidence="1">
    <location>
        <begin position="1"/>
        <end position="15"/>
    </location>
</feature>
<feature type="chain" id="PRO_5045275205" evidence="1">
    <location>
        <begin position="16"/>
        <end position="186"/>
    </location>
</feature>
<accession>A0ABN5H3F7</accession>
<sequence>MTPRPLMIAMTTAMALGLAGCGLNTASPSKGPTVIARTMVIYTGQEIHKPGWPQYRPAFWSAPAGSTVQLTIISHDSGTAPLMMLQDDKVRGTIGDTEMIDGKAERSVNNQDIAHTFTIPAIGLNLPIPAAPAGHTVTVTAKIRMPQAGRYGWQCMAPCGTSPMGMGGPMVTPGYMQGTITVTPAS</sequence>
<dbReference type="Proteomes" id="UP000325292">
    <property type="component" value="Chromosome"/>
</dbReference>
<dbReference type="InterPro" id="IPR008972">
    <property type="entry name" value="Cupredoxin"/>
</dbReference>
<dbReference type="SUPFAM" id="SSF49503">
    <property type="entry name" value="Cupredoxins"/>
    <property type="match status" value="1"/>
</dbReference>
<protein>
    <submittedName>
        <fullName evidence="2">Uncharacterized protein</fullName>
    </submittedName>
</protein>
<dbReference type="Gene3D" id="2.60.40.420">
    <property type="entry name" value="Cupredoxins - blue copper proteins"/>
    <property type="match status" value="1"/>
</dbReference>
<organism evidence="2 3">
    <name type="scientific">Sulfobacillus thermotolerans</name>
    <dbReference type="NCBI Taxonomy" id="338644"/>
    <lineage>
        <taxon>Bacteria</taxon>
        <taxon>Bacillati</taxon>
        <taxon>Bacillota</taxon>
        <taxon>Clostridia</taxon>
        <taxon>Eubacteriales</taxon>
        <taxon>Clostridiales Family XVII. Incertae Sedis</taxon>
        <taxon>Sulfobacillus</taxon>
    </lineage>
</organism>
<dbReference type="EMBL" id="CP019454">
    <property type="protein sequence ID" value="AUW95218.1"/>
    <property type="molecule type" value="Genomic_DNA"/>
</dbReference>
<evidence type="ECO:0000313" key="2">
    <source>
        <dbReference type="EMBL" id="AUW95218.1"/>
    </source>
</evidence>
<evidence type="ECO:0000313" key="3">
    <source>
        <dbReference type="Proteomes" id="UP000325292"/>
    </source>
</evidence>
<keyword evidence="1" id="KW-0732">Signal</keyword>
<keyword evidence="3" id="KW-1185">Reference proteome</keyword>
<evidence type="ECO:0000256" key="1">
    <source>
        <dbReference type="SAM" id="SignalP"/>
    </source>
</evidence>
<proteinExistence type="predicted"/>
<reference evidence="2 3" key="1">
    <citation type="journal article" date="2019" name="Sci. Rep.">
        <title>Sulfobacillus thermotolerans: new insights into resistance and metabolic capacities of acidophilic chemolithotrophs.</title>
        <authorList>
            <person name="Panyushkina A.E."/>
            <person name="Babenko V.V."/>
            <person name="Nikitina A.S."/>
            <person name="Selezneva O.V."/>
            <person name="Tsaplina I.A."/>
            <person name="Letarova M.A."/>
            <person name="Kostryukova E.S."/>
            <person name="Letarov A.V."/>
        </authorList>
    </citation>
    <scope>NUCLEOTIDE SEQUENCE [LARGE SCALE GENOMIC DNA]</scope>
    <source>
        <strain evidence="2 3">Kr1</strain>
    </source>
</reference>